<evidence type="ECO:0000313" key="1">
    <source>
        <dbReference type="EMBL" id="PYZ98157.1"/>
    </source>
</evidence>
<dbReference type="RefSeq" id="WP_110517947.1">
    <property type="nucleotide sequence ID" value="NZ_PDOF01000001.1"/>
</dbReference>
<keyword evidence="2" id="KW-1185">Reference proteome</keyword>
<reference evidence="1 2" key="1">
    <citation type="submission" date="2017-10" db="EMBL/GenBank/DDBJ databases">
        <title>Bacillus sp. nov., a halophilic bacterium isolated from a Yangshapao Lake.</title>
        <authorList>
            <person name="Wang H."/>
        </authorList>
    </citation>
    <scope>NUCLEOTIDE SEQUENCE [LARGE SCALE GENOMIC DNA]</scope>
    <source>
        <strain evidence="1 2">YSP-3</strain>
    </source>
</reference>
<accession>A0A2W0HAH4</accession>
<gene>
    <name evidence="1" type="ORF">CR205_06055</name>
</gene>
<dbReference type="Proteomes" id="UP000248066">
    <property type="component" value="Unassembled WGS sequence"/>
</dbReference>
<protein>
    <submittedName>
        <fullName evidence="1">Uncharacterized protein</fullName>
    </submittedName>
</protein>
<dbReference type="InterPro" id="IPR058600">
    <property type="entry name" value="YhjD-like"/>
</dbReference>
<dbReference type="EMBL" id="PDOF01000001">
    <property type="protein sequence ID" value="PYZ98157.1"/>
    <property type="molecule type" value="Genomic_DNA"/>
</dbReference>
<sequence>MARLTVEEERLSETYILYELARKVLESDLVRIQEAPVKLKTPYIHLLEQTIRLLGKELHFTKVQMKKLGLKVEFNSKDETFSEYTIFFRGYALTAKYMNAHLKNKVADTIEAGFFRQSDQSFRTGPAAEA</sequence>
<dbReference type="Pfam" id="PF26325">
    <property type="entry name" value="YhjD"/>
    <property type="match status" value="1"/>
</dbReference>
<dbReference type="OrthoDB" id="2988956at2"/>
<dbReference type="AlphaFoldDB" id="A0A2W0HAH4"/>
<proteinExistence type="predicted"/>
<evidence type="ECO:0000313" key="2">
    <source>
        <dbReference type="Proteomes" id="UP000248066"/>
    </source>
</evidence>
<comment type="caution">
    <text evidence="1">The sequence shown here is derived from an EMBL/GenBank/DDBJ whole genome shotgun (WGS) entry which is preliminary data.</text>
</comment>
<name>A0A2W0HAH4_9BACI</name>
<organism evidence="1 2">
    <name type="scientific">Alteribacter lacisalsi</name>
    <dbReference type="NCBI Taxonomy" id="2045244"/>
    <lineage>
        <taxon>Bacteria</taxon>
        <taxon>Bacillati</taxon>
        <taxon>Bacillota</taxon>
        <taxon>Bacilli</taxon>
        <taxon>Bacillales</taxon>
        <taxon>Bacillaceae</taxon>
        <taxon>Alteribacter</taxon>
    </lineage>
</organism>